<dbReference type="OrthoDB" id="413885at2759"/>
<dbReference type="SUPFAM" id="SSF54373">
    <property type="entry name" value="FAD-linked reductases, C-terminal domain"/>
    <property type="match status" value="1"/>
</dbReference>
<feature type="region of interest" description="Disordered" evidence="3">
    <location>
        <begin position="209"/>
        <end position="236"/>
    </location>
</feature>
<feature type="domain" description="Glucose-methanol-choline oxidoreductase N-terminal" evidence="6">
    <location>
        <begin position="493"/>
        <end position="507"/>
    </location>
</feature>
<dbReference type="InterPro" id="IPR000172">
    <property type="entry name" value="GMC_OxRdtase_N"/>
</dbReference>
<feature type="compositionally biased region" description="Polar residues" evidence="3">
    <location>
        <begin position="815"/>
        <end position="824"/>
    </location>
</feature>
<dbReference type="SUPFAM" id="SSF49344">
    <property type="entry name" value="CBD9-like"/>
    <property type="match status" value="1"/>
</dbReference>
<evidence type="ECO:0000256" key="1">
    <source>
        <dbReference type="ARBA" id="ARBA00010790"/>
    </source>
</evidence>
<dbReference type="PANTHER" id="PTHR47190">
    <property type="entry name" value="DEHYDROGENASE, PUTATIVE-RELATED"/>
    <property type="match status" value="1"/>
</dbReference>
<dbReference type="InterPro" id="IPR053208">
    <property type="entry name" value="GMC_Oxidoreductase_CD"/>
</dbReference>
<proteinExistence type="inferred from homology"/>
<dbReference type="Gene3D" id="2.60.40.1210">
    <property type="entry name" value="Cellobiose dehydrogenase, cytochrome domain"/>
    <property type="match status" value="1"/>
</dbReference>
<dbReference type="PROSITE" id="PS00623">
    <property type="entry name" value="GMC_OXRED_1"/>
    <property type="match status" value="1"/>
</dbReference>
<comment type="similarity">
    <text evidence="1 2">Belongs to the GMC oxidoreductase family.</text>
</comment>
<evidence type="ECO:0000259" key="5">
    <source>
        <dbReference type="PROSITE" id="PS00623"/>
    </source>
</evidence>
<evidence type="ECO:0000256" key="3">
    <source>
        <dbReference type="SAM" id="MobiDB-lite"/>
    </source>
</evidence>
<dbReference type="GO" id="GO:0050660">
    <property type="term" value="F:flavin adenine dinucleotide binding"/>
    <property type="evidence" value="ECO:0007669"/>
    <property type="project" value="InterPro"/>
</dbReference>
<keyword evidence="2" id="KW-0274">FAD</keyword>
<dbReference type="InterPro" id="IPR015920">
    <property type="entry name" value="Cellobiose_DH-like_cyt"/>
</dbReference>
<accession>A0A6A6IJ96</accession>
<dbReference type="InterPro" id="IPR036188">
    <property type="entry name" value="FAD/NAD-bd_sf"/>
</dbReference>
<feature type="chain" id="PRO_5025647670" description="Glucose-methanol-choline oxidoreductase N-terminal domain-containing protein" evidence="4">
    <location>
        <begin position="21"/>
        <end position="879"/>
    </location>
</feature>
<feature type="region of interest" description="Disordered" evidence="3">
    <location>
        <begin position="777"/>
        <end position="879"/>
    </location>
</feature>
<keyword evidence="8" id="KW-1185">Reference proteome</keyword>
<dbReference type="Gene3D" id="3.50.50.60">
    <property type="entry name" value="FAD/NAD(P)-binding domain"/>
    <property type="match status" value="1"/>
</dbReference>
<dbReference type="Pfam" id="PF00732">
    <property type="entry name" value="GMC_oxred_N"/>
    <property type="match status" value="1"/>
</dbReference>
<feature type="compositionally biased region" description="Polar residues" evidence="3">
    <location>
        <begin position="777"/>
        <end position="792"/>
    </location>
</feature>
<sequence length="879" mass="92406">MVKMTRSLFLSSALLALRAAAQVASPYTDEKSGITFNGYMDSTGYRMGISLPEDPTTDLIAQIVVPVSNDGGWGGFALGSTMVGSLLIVAWPHEDKIVSSFRKATGYTSPSATNGSFTMTTIPDGTYVNDTAFSYTFLCSSCIGDDALVLSDTANVFGWAYSDDALTDPTSASSALTYHSAGFALFGFTVDDAKSANFDTWAALATGGSGNSTTPGGNTTTPGTGGGSTNGTTGSNTTASVSNSTYDCIVAGAGAAGIVVAERLAESGASVLLLERGGPSLGATGNNGTLSWNSSTTIYDVPGLDYYLSQAGNPAFCTDTADQAGCLLGGGTVVNAMMFVKPQSRDFDDKWPEGWKWSDVAEAADRVYERNPGQTYGSEDGLRYNNEAYNVLSEFLAANGWTDTDFIDGNHNARVDAYGYPPWNLANGLRSGVVHTYLPVAQTLPNFKLMLNTKVIRAVRNGSAVTGIETESSTGARVIYNVNAGGSVILSSGTMSTPRILFNSGIGPSEQLQTVASGTSGVTLPAEIDWIDLPVGTEIKDHVIFTLKFNTSVPLYSPPTSDIVSPNQTTIDLFAKGNGVLAQSGQRLSFWTAVNTTSGKEMFIQGTCNGPANDTIQMKIYLSHGLTSVGSLGITADGATELTSTPWLQTDEDIEAASLFMQRLLDMTRTPNSTLTFRSAGTVTTATSNMTGADLVKSVIANKEYTTGVHYVGTAKMGTRGDSGVVVDTDTKVYGTDNLFVVDGSMHPDLPTGNTQAIIMIAAEAAAARILALNSVSPSETPGPAQPSQNAGQLGDNHPWWQRPNGKGNGRGKPSPTTLSTQIPAPTPTPAKAGHQPGHYAKRQLSGRIPVSPDVLEDEEVLEERSRMERASFLDSYDY</sequence>
<name>A0A6A6IJ96_9PLEO</name>
<protein>
    <recommendedName>
        <fullName evidence="5 6">Glucose-methanol-choline oxidoreductase N-terminal domain-containing protein</fullName>
    </recommendedName>
</protein>
<dbReference type="CDD" id="cd09630">
    <property type="entry name" value="CDH_like_cytochrome"/>
    <property type="match status" value="1"/>
</dbReference>
<feature type="domain" description="Glucose-methanol-choline oxidoreductase N-terminal" evidence="5">
    <location>
        <begin position="325"/>
        <end position="348"/>
    </location>
</feature>
<keyword evidence="2" id="KW-0285">Flavoprotein</keyword>
<dbReference type="Gene3D" id="3.30.410.10">
    <property type="entry name" value="Cholesterol Oxidase, domain 2"/>
    <property type="match status" value="1"/>
</dbReference>
<evidence type="ECO:0000313" key="8">
    <source>
        <dbReference type="Proteomes" id="UP000800094"/>
    </source>
</evidence>
<dbReference type="Pfam" id="PF16010">
    <property type="entry name" value="CDH-cyt"/>
    <property type="match status" value="1"/>
</dbReference>
<dbReference type="GO" id="GO:0016614">
    <property type="term" value="F:oxidoreductase activity, acting on CH-OH group of donors"/>
    <property type="evidence" value="ECO:0007669"/>
    <property type="project" value="InterPro"/>
</dbReference>
<dbReference type="Pfam" id="PF05199">
    <property type="entry name" value="GMC_oxred_C"/>
    <property type="match status" value="1"/>
</dbReference>
<evidence type="ECO:0000256" key="2">
    <source>
        <dbReference type="RuleBase" id="RU003968"/>
    </source>
</evidence>
<evidence type="ECO:0000256" key="4">
    <source>
        <dbReference type="SAM" id="SignalP"/>
    </source>
</evidence>
<feature type="compositionally biased region" description="Low complexity" evidence="3">
    <location>
        <begin position="211"/>
        <end position="222"/>
    </location>
</feature>
<dbReference type="GeneID" id="54588221"/>
<organism evidence="7 8">
    <name type="scientific">Trematosphaeria pertusa</name>
    <dbReference type="NCBI Taxonomy" id="390896"/>
    <lineage>
        <taxon>Eukaryota</taxon>
        <taxon>Fungi</taxon>
        <taxon>Dikarya</taxon>
        <taxon>Ascomycota</taxon>
        <taxon>Pezizomycotina</taxon>
        <taxon>Dothideomycetes</taxon>
        <taxon>Pleosporomycetidae</taxon>
        <taxon>Pleosporales</taxon>
        <taxon>Massarineae</taxon>
        <taxon>Trematosphaeriaceae</taxon>
        <taxon>Trematosphaeria</taxon>
    </lineage>
</organism>
<dbReference type="InterPro" id="IPR007867">
    <property type="entry name" value="GMC_OxRtase_C"/>
</dbReference>
<evidence type="ECO:0000313" key="7">
    <source>
        <dbReference type="EMBL" id="KAF2250128.1"/>
    </source>
</evidence>
<dbReference type="Proteomes" id="UP000800094">
    <property type="component" value="Unassembled WGS sequence"/>
</dbReference>
<dbReference type="EMBL" id="ML987194">
    <property type="protein sequence ID" value="KAF2250128.1"/>
    <property type="molecule type" value="Genomic_DNA"/>
</dbReference>
<feature type="compositionally biased region" description="Basic and acidic residues" evidence="3">
    <location>
        <begin position="863"/>
        <end position="872"/>
    </location>
</feature>
<dbReference type="AlphaFoldDB" id="A0A6A6IJ96"/>
<dbReference type="PROSITE" id="PS00624">
    <property type="entry name" value="GMC_OXRED_2"/>
    <property type="match status" value="1"/>
</dbReference>
<dbReference type="SUPFAM" id="SSF51905">
    <property type="entry name" value="FAD/NAD(P)-binding domain"/>
    <property type="match status" value="1"/>
</dbReference>
<dbReference type="RefSeq" id="XP_033685132.1">
    <property type="nucleotide sequence ID" value="XM_033834891.1"/>
</dbReference>
<feature type="signal peptide" evidence="4">
    <location>
        <begin position="1"/>
        <end position="20"/>
    </location>
</feature>
<dbReference type="PANTHER" id="PTHR47190:SF4">
    <property type="entry name" value="DEHYDROGENASE, PUTATIVE-RELATED"/>
    <property type="match status" value="1"/>
</dbReference>
<reference evidence="7" key="1">
    <citation type="journal article" date="2020" name="Stud. Mycol.">
        <title>101 Dothideomycetes genomes: a test case for predicting lifestyles and emergence of pathogens.</title>
        <authorList>
            <person name="Haridas S."/>
            <person name="Albert R."/>
            <person name="Binder M."/>
            <person name="Bloem J."/>
            <person name="Labutti K."/>
            <person name="Salamov A."/>
            <person name="Andreopoulos B."/>
            <person name="Baker S."/>
            <person name="Barry K."/>
            <person name="Bills G."/>
            <person name="Bluhm B."/>
            <person name="Cannon C."/>
            <person name="Castanera R."/>
            <person name="Culley D."/>
            <person name="Daum C."/>
            <person name="Ezra D."/>
            <person name="Gonzalez J."/>
            <person name="Henrissat B."/>
            <person name="Kuo A."/>
            <person name="Liang C."/>
            <person name="Lipzen A."/>
            <person name="Lutzoni F."/>
            <person name="Magnuson J."/>
            <person name="Mondo S."/>
            <person name="Nolan M."/>
            <person name="Ohm R."/>
            <person name="Pangilinan J."/>
            <person name="Park H.-J."/>
            <person name="Ramirez L."/>
            <person name="Alfaro M."/>
            <person name="Sun H."/>
            <person name="Tritt A."/>
            <person name="Yoshinaga Y."/>
            <person name="Zwiers L.-H."/>
            <person name="Turgeon B."/>
            <person name="Goodwin S."/>
            <person name="Spatafora J."/>
            <person name="Crous P."/>
            <person name="Grigoriev I."/>
        </authorList>
    </citation>
    <scope>NUCLEOTIDE SEQUENCE</scope>
    <source>
        <strain evidence="7">CBS 122368</strain>
    </source>
</reference>
<keyword evidence="4" id="KW-0732">Signal</keyword>
<evidence type="ECO:0000259" key="6">
    <source>
        <dbReference type="PROSITE" id="PS00624"/>
    </source>
</evidence>
<gene>
    <name evidence="7" type="ORF">BU26DRAFT_593917</name>
</gene>